<dbReference type="SMART" id="SM00387">
    <property type="entry name" value="HATPase_c"/>
    <property type="match status" value="1"/>
</dbReference>
<dbReference type="CDD" id="cd06225">
    <property type="entry name" value="HAMP"/>
    <property type="match status" value="1"/>
</dbReference>
<evidence type="ECO:0000256" key="6">
    <source>
        <dbReference type="ARBA" id="ARBA00022777"/>
    </source>
</evidence>
<dbReference type="Pfam" id="PF00512">
    <property type="entry name" value="HisKA"/>
    <property type="match status" value="1"/>
</dbReference>
<keyword evidence="8" id="KW-0472">Membrane</keyword>
<dbReference type="CDD" id="cd00075">
    <property type="entry name" value="HATPase"/>
    <property type="match status" value="1"/>
</dbReference>
<dbReference type="Gene3D" id="3.30.450.20">
    <property type="entry name" value="PAS domain"/>
    <property type="match status" value="1"/>
</dbReference>
<evidence type="ECO:0000256" key="2">
    <source>
        <dbReference type="ARBA" id="ARBA00004370"/>
    </source>
</evidence>
<dbReference type="Proteomes" id="UP001623592">
    <property type="component" value="Unassembled WGS sequence"/>
</dbReference>
<dbReference type="SMART" id="SM00304">
    <property type="entry name" value="HAMP"/>
    <property type="match status" value="1"/>
</dbReference>
<evidence type="ECO:0000259" key="9">
    <source>
        <dbReference type="PROSITE" id="PS50109"/>
    </source>
</evidence>
<dbReference type="PANTHER" id="PTHR45453:SF1">
    <property type="entry name" value="PHOSPHATE REGULON SENSOR PROTEIN PHOR"/>
    <property type="match status" value="1"/>
</dbReference>
<name>A0ABW8TH83_9CLOT</name>
<dbReference type="Gene3D" id="6.10.340.10">
    <property type="match status" value="1"/>
</dbReference>
<dbReference type="InterPro" id="IPR035965">
    <property type="entry name" value="PAS-like_dom_sf"/>
</dbReference>
<dbReference type="Gene3D" id="1.10.287.130">
    <property type="match status" value="1"/>
</dbReference>
<dbReference type="EMBL" id="JBJIAA010000013">
    <property type="protein sequence ID" value="MFL0251901.1"/>
    <property type="molecule type" value="Genomic_DNA"/>
</dbReference>
<feature type="domain" description="HAMP" evidence="10">
    <location>
        <begin position="82"/>
        <end position="134"/>
    </location>
</feature>
<evidence type="ECO:0000256" key="3">
    <source>
        <dbReference type="ARBA" id="ARBA00012438"/>
    </source>
</evidence>
<comment type="catalytic activity">
    <reaction evidence="1">
        <text>ATP + protein L-histidine = ADP + protein N-phospho-L-histidine.</text>
        <dbReference type="EC" id="2.7.13.3"/>
    </reaction>
</comment>
<evidence type="ECO:0000256" key="4">
    <source>
        <dbReference type="ARBA" id="ARBA00022553"/>
    </source>
</evidence>
<evidence type="ECO:0000259" key="10">
    <source>
        <dbReference type="PROSITE" id="PS50885"/>
    </source>
</evidence>
<dbReference type="InterPro" id="IPR003661">
    <property type="entry name" value="HisK_dim/P_dom"/>
</dbReference>
<dbReference type="InterPro" id="IPR050351">
    <property type="entry name" value="BphY/WalK/GraS-like"/>
</dbReference>
<comment type="caution">
    <text evidence="11">The sequence shown here is derived from an EMBL/GenBank/DDBJ whole genome shotgun (WGS) entry which is preliminary data.</text>
</comment>
<keyword evidence="8" id="KW-1133">Transmembrane helix</keyword>
<evidence type="ECO:0000313" key="12">
    <source>
        <dbReference type="Proteomes" id="UP001623592"/>
    </source>
</evidence>
<dbReference type="Pfam" id="PF00672">
    <property type="entry name" value="HAMP"/>
    <property type="match status" value="1"/>
</dbReference>
<dbReference type="PROSITE" id="PS50885">
    <property type="entry name" value="HAMP"/>
    <property type="match status" value="1"/>
</dbReference>
<keyword evidence="12" id="KW-1185">Reference proteome</keyword>
<sequence>MKKREKYLNISSSFVKIIFFVMIIFILASIGLTITLYSFYGSYIEDRVKVTNKIIFGVNTGILCSMLITLVVVCPIVLYASRKMASPLVEMKKVAIAMSEGDFSVRAKDNYSGEMGQLAVTLNQMAAELSKTISSLTIEGDLLKQILNSMSDGLLGFDLAQQVNLKNTTFEKMFGNQSKLEELEDDLYEIMRTISLAAVENEKTEITTCSFKEKSILISGSPIRSEDNGIVGTVLLFRDVTEAVRLEQTRKDYVANVSHELRSPLTAVKGLIIPLKEGMVKDDEKRKHFYEIIYNEVERLNRLVNDLFELSRLQSRNTPFDMQIVDVSNILYDEQDKFEILVQEKNMRLVVKKSEKPIYAKGNIDRIGQVITILIDNALKFAKENSTITLSAKYENARAVVSIHNTGSIINEEDLALIFDRFYKVDKSHKEEGAGLGLSIAREVIARMNGNISVKSDGKNETCFSFDLEGVNLT</sequence>
<comment type="subcellular location">
    <subcellularLocation>
        <location evidence="2">Membrane</location>
    </subcellularLocation>
</comment>
<keyword evidence="4" id="KW-0597">Phosphoprotein</keyword>
<accession>A0ABW8TH83</accession>
<dbReference type="Gene3D" id="3.30.565.10">
    <property type="entry name" value="Histidine kinase-like ATPase, C-terminal domain"/>
    <property type="match status" value="1"/>
</dbReference>
<evidence type="ECO:0000313" key="11">
    <source>
        <dbReference type="EMBL" id="MFL0251901.1"/>
    </source>
</evidence>
<keyword evidence="6" id="KW-0418">Kinase</keyword>
<keyword evidence="5" id="KW-0808">Transferase</keyword>
<protein>
    <recommendedName>
        <fullName evidence="3">histidine kinase</fullName>
        <ecNumber evidence="3">2.7.13.3</ecNumber>
    </recommendedName>
</protein>
<reference evidence="11 12" key="1">
    <citation type="submission" date="2024-11" db="EMBL/GenBank/DDBJ databases">
        <authorList>
            <person name="Heng Y.C."/>
            <person name="Lim A.C.H."/>
            <person name="Lee J.K.Y."/>
            <person name="Kittelmann S."/>
        </authorList>
    </citation>
    <scope>NUCLEOTIDE SEQUENCE [LARGE SCALE GENOMIC DNA]</scope>
    <source>
        <strain evidence="11 12">WILCCON 0114</strain>
    </source>
</reference>
<organism evidence="11 12">
    <name type="scientific">Clostridium neuense</name>
    <dbReference type="NCBI Taxonomy" id="1728934"/>
    <lineage>
        <taxon>Bacteria</taxon>
        <taxon>Bacillati</taxon>
        <taxon>Bacillota</taxon>
        <taxon>Clostridia</taxon>
        <taxon>Eubacteriales</taxon>
        <taxon>Clostridiaceae</taxon>
        <taxon>Clostridium</taxon>
    </lineage>
</organism>
<dbReference type="SMART" id="SM00388">
    <property type="entry name" value="HisKA"/>
    <property type="match status" value="1"/>
</dbReference>
<dbReference type="SUPFAM" id="SSF158472">
    <property type="entry name" value="HAMP domain-like"/>
    <property type="match status" value="1"/>
</dbReference>
<dbReference type="InterPro" id="IPR005467">
    <property type="entry name" value="His_kinase_dom"/>
</dbReference>
<keyword evidence="11" id="KW-0067">ATP-binding</keyword>
<dbReference type="InterPro" id="IPR003594">
    <property type="entry name" value="HATPase_dom"/>
</dbReference>
<dbReference type="InterPro" id="IPR004358">
    <property type="entry name" value="Sig_transdc_His_kin-like_C"/>
</dbReference>
<dbReference type="PROSITE" id="PS50109">
    <property type="entry name" value="HIS_KIN"/>
    <property type="match status" value="1"/>
</dbReference>
<keyword evidence="11" id="KW-0547">Nucleotide-binding</keyword>
<proteinExistence type="predicted"/>
<feature type="domain" description="Histidine kinase" evidence="9">
    <location>
        <begin position="256"/>
        <end position="472"/>
    </location>
</feature>
<dbReference type="PRINTS" id="PR00344">
    <property type="entry name" value="BCTRLSENSOR"/>
</dbReference>
<gene>
    <name evidence="11" type="ORF">ACJDT4_15895</name>
</gene>
<feature type="transmembrane region" description="Helical" evidence="8">
    <location>
        <begin position="12"/>
        <end position="40"/>
    </location>
</feature>
<feature type="transmembrane region" description="Helical" evidence="8">
    <location>
        <begin position="60"/>
        <end position="81"/>
    </location>
</feature>
<dbReference type="Pfam" id="PF02518">
    <property type="entry name" value="HATPase_c"/>
    <property type="match status" value="1"/>
</dbReference>
<dbReference type="InterPro" id="IPR003660">
    <property type="entry name" value="HAMP_dom"/>
</dbReference>
<dbReference type="SUPFAM" id="SSF55874">
    <property type="entry name" value="ATPase domain of HSP90 chaperone/DNA topoisomerase II/histidine kinase"/>
    <property type="match status" value="1"/>
</dbReference>
<dbReference type="SUPFAM" id="SSF55785">
    <property type="entry name" value="PYP-like sensor domain (PAS domain)"/>
    <property type="match status" value="1"/>
</dbReference>
<dbReference type="InterPro" id="IPR036097">
    <property type="entry name" value="HisK_dim/P_sf"/>
</dbReference>
<evidence type="ECO:0000256" key="7">
    <source>
        <dbReference type="ARBA" id="ARBA00023012"/>
    </source>
</evidence>
<evidence type="ECO:0000256" key="8">
    <source>
        <dbReference type="SAM" id="Phobius"/>
    </source>
</evidence>
<keyword evidence="7" id="KW-0902">Two-component regulatory system</keyword>
<dbReference type="InterPro" id="IPR036890">
    <property type="entry name" value="HATPase_C_sf"/>
</dbReference>
<dbReference type="PANTHER" id="PTHR45453">
    <property type="entry name" value="PHOSPHATE REGULON SENSOR PROTEIN PHOR"/>
    <property type="match status" value="1"/>
</dbReference>
<dbReference type="RefSeq" id="WP_406788551.1">
    <property type="nucleotide sequence ID" value="NZ_JBJIAA010000013.1"/>
</dbReference>
<keyword evidence="8" id="KW-0812">Transmembrane</keyword>
<evidence type="ECO:0000256" key="5">
    <source>
        <dbReference type="ARBA" id="ARBA00022679"/>
    </source>
</evidence>
<dbReference type="CDD" id="cd00082">
    <property type="entry name" value="HisKA"/>
    <property type="match status" value="1"/>
</dbReference>
<dbReference type="SUPFAM" id="SSF47384">
    <property type="entry name" value="Homodimeric domain of signal transducing histidine kinase"/>
    <property type="match status" value="1"/>
</dbReference>
<dbReference type="GO" id="GO:0005524">
    <property type="term" value="F:ATP binding"/>
    <property type="evidence" value="ECO:0007669"/>
    <property type="project" value="UniProtKB-KW"/>
</dbReference>
<evidence type="ECO:0000256" key="1">
    <source>
        <dbReference type="ARBA" id="ARBA00000085"/>
    </source>
</evidence>
<dbReference type="EC" id="2.7.13.3" evidence="3"/>